<reference evidence="1" key="1">
    <citation type="submission" date="2022-07" db="EMBL/GenBank/DDBJ databases">
        <authorList>
            <person name="Macas J."/>
            <person name="Novak P."/>
            <person name="Neumann P."/>
        </authorList>
    </citation>
    <scope>NUCLEOTIDE SEQUENCE</scope>
</reference>
<evidence type="ECO:0000313" key="1">
    <source>
        <dbReference type="EMBL" id="CAH9093401.1"/>
    </source>
</evidence>
<sequence length="79" mass="9216">MDHVLYQCSYAKKVWNHFMGVMEIPTPVGKGSIRQIFMAWWLEAGTKSMGDIYKHNLPGIIAWHIWKAYHGLWNLDIAI</sequence>
<evidence type="ECO:0008006" key="3">
    <source>
        <dbReference type="Google" id="ProtNLM"/>
    </source>
</evidence>
<comment type="caution">
    <text evidence="1">The sequence shown here is derived from an EMBL/GenBank/DDBJ whole genome shotgun (WGS) entry which is preliminary data.</text>
</comment>
<dbReference type="OrthoDB" id="1692599at2759"/>
<protein>
    <recommendedName>
        <fullName evidence="3">Reverse transcriptase zinc-binding domain-containing protein</fullName>
    </recommendedName>
</protein>
<organism evidence="1 2">
    <name type="scientific">Cuscuta europaea</name>
    <name type="common">European dodder</name>
    <dbReference type="NCBI Taxonomy" id="41803"/>
    <lineage>
        <taxon>Eukaryota</taxon>
        <taxon>Viridiplantae</taxon>
        <taxon>Streptophyta</taxon>
        <taxon>Embryophyta</taxon>
        <taxon>Tracheophyta</taxon>
        <taxon>Spermatophyta</taxon>
        <taxon>Magnoliopsida</taxon>
        <taxon>eudicotyledons</taxon>
        <taxon>Gunneridae</taxon>
        <taxon>Pentapetalae</taxon>
        <taxon>asterids</taxon>
        <taxon>lamiids</taxon>
        <taxon>Solanales</taxon>
        <taxon>Convolvulaceae</taxon>
        <taxon>Cuscuteae</taxon>
        <taxon>Cuscuta</taxon>
        <taxon>Cuscuta subgen. Cuscuta</taxon>
    </lineage>
</organism>
<accession>A0A9P1EAX4</accession>
<dbReference type="EMBL" id="CAMAPE010000030">
    <property type="protein sequence ID" value="CAH9093401.1"/>
    <property type="molecule type" value="Genomic_DNA"/>
</dbReference>
<dbReference type="AlphaFoldDB" id="A0A9P1EAX4"/>
<dbReference type="Proteomes" id="UP001152484">
    <property type="component" value="Unassembled WGS sequence"/>
</dbReference>
<name>A0A9P1EAX4_CUSEU</name>
<gene>
    <name evidence="1" type="ORF">CEURO_LOCUS12343</name>
</gene>
<evidence type="ECO:0000313" key="2">
    <source>
        <dbReference type="Proteomes" id="UP001152484"/>
    </source>
</evidence>
<proteinExistence type="predicted"/>
<keyword evidence="2" id="KW-1185">Reference proteome</keyword>